<dbReference type="PANTHER" id="PTHR13018">
    <property type="entry name" value="PROBABLE MEMBRANE PROTEIN DUF221-RELATED"/>
    <property type="match status" value="1"/>
</dbReference>
<keyword evidence="2" id="KW-0812">Transmembrane</keyword>
<dbReference type="AlphaFoldDB" id="A0AAU9I7F4"/>
<feature type="transmembrane region" description="Helical" evidence="2">
    <location>
        <begin position="530"/>
        <end position="551"/>
    </location>
</feature>
<gene>
    <name evidence="3" type="ORF">BSTOLATCC_MIC2748</name>
</gene>
<feature type="transmembrane region" description="Helical" evidence="2">
    <location>
        <begin position="571"/>
        <end position="602"/>
    </location>
</feature>
<dbReference type="PANTHER" id="PTHR13018:SF135">
    <property type="entry name" value="CSC1_OSCA1-LIKE 7TM REGION DOMAIN-CONTAINING PROTEIN"/>
    <property type="match status" value="1"/>
</dbReference>
<protein>
    <recommendedName>
        <fullName evidence="5">RRM domain-containing protein</fullName>
    </recommendedName>
</protein>
<feature type="region of interest" description="Disordered" evidence="1">
    <location>
        <begin position="887"/>
        <end position="957"/>
    </location>
</feature>
<dbReference type="SUPFAM" id="SSF54928">
    <property type="entry name" value="RNA-binding domain, RBD"/>
    <property type="match status" value="1"/>
</dbReference>
<feature type="transmembrane region" description="Helical" evidence="2">
    <location>
        <begin position="656"/>
        <end position="675"/>
    </location>
</feature>
<feature type="transmembrane region" description="Helical" evidence="2">
    <location>
        <begin position="623"/>
        <end position="650"/>
    </location>
</feature>
<keyword evidence="2" id="KW-0472">Membrane</keyword>
<dbReference type="GO" id="GO:0005227">
    <property type="term" value="F:calcium-activated cation channel activity"/>
    <property type="evidence" value="ECO:0007669"/>
    <property type="project" value="InterPro"/>
</dbReference>
<dbReference type="InterPro" id="IPR045122">
    <property type="entry name" value="Csc1-like"/>
</dbReference>
<keyword evidence="4" id="KW-1185">Reference proteome</keyword>
<evidence type="ECO:0000313" key="3">
    <source>
        <dbReference type="EMBL" id="CAG9311044.1"/>
    </source>
</evidence>
<sequence length="957" mass="111089">MGSQQAIFASVANLVLGGNEDDSRDFEEEGILKELKNESNLEEAKKFRIKNSIVKQEADGSNPKLYSIWSTSPENLGKYGVGLELYFRFIKQMAILFFIAACLSIYPAYTNSTGSIIADGESQSGSRYTLANPYWFERDKDEFLDTQISENDKDYLPWKSDTEKEEWKESTLDRADENYKEIWIIDAIYSSIFLIGIIVILIINKIKIHDVTSGENRVSDYSIEVAGFPNENIDKEEVINHFSCFGEIMDVYLGRSYGDLLYFYKEKATVLKEIRTQKIFLGGNPEMESNNKKLIKLQNKLSKLDENITISDNKKFHNELPVHRVYIIFNSKESRAKAFTRYRKGFFGWRHNKSSKLKFRGKYQLKVYPSSEPSDIMWENLEIKRLERRSRIILSVIITIIMMCVSVALIFIMRRGSKNVFDSYKCLEYNKKELGKRSLHEIIEETESDPHGSKRACWCSLQSAEDWAQKPEIRSICMNYVYTRLSSATVNFAICFCIVVTNFILRHLLTILSDFERRKSYNLKQTHTMLKIFVAMLFNTILAPILVHIKYTDEKNVDELVEGNFSDFSKWWYLRVGSMFFIMMCISIVSPHFLFNFLVFYMRGLWRRLNSYKLYKTQYEMHNAFIGPVFLIAARTSMILTTIFTCFIFSGGVPLLNVIGFLALFVIYWTDKFLILRHYRKPPPYNHHIYSSAIKAMPLCVFFHSCVSLYAYGCPNVFPKDFIERIETFVYKNNTRIDINYLDYKVQDLEDRIIMDHGIVFLTLAILSFILFLLFEFSEKITREIKRKLLLKDHPETKKFSEIEDEMIDYALTRYDLELNPNYSYLIASMNQDVEEGRCVLERLKHLEHPRASENGCTSLPDESQRFTGKVNFINTNPIGLNEQISAVSSGPASRAPTIQSKPPSINLNFEQRADSNDKDATSTSPYRRAPKFEVQNTSLKSYSSDGSEDSSSGMQE</sequence>
<feature type="transmembrane region" description="Helical" evidence="2">
    <location>
        <begin position="392"/>
        <end position="413"/>
    </location>
</feature>
<evidence type="ECO:0008006" key="5">
    <source>
        <dbReference type="Google" id="ProtNLM"/>
    </source>
</evidence>
<reference evidence="3" key="1">
    <citation type="submission" date="2021-09" db="EMBL/GenBank/DDBJ databases">
        <authorList>
            <consortium name="AG Swart"/>
            <person name="Singh M."/>
            <person name="Singh A."/>
            <person name="Seah K."/>
            <person name="Emmerich C."/>
        </authorList>
    </citation>
    <scope>NUCLEOTIDE SEQUENCE</scope>
    <source>
        <strain evidence="3">ATCC30299</strain>
    </source>
</reference>
<dbReference type="InterPro" id="IPR035979">
    <property type="entry name" value="RBD_domain_sf"/>
</dbReference>
<dbReference type="GO" id="GO:0003676">
    <property type="term" value="F:nucleic acid binding"/>
    <property type="evidence" value="ECO:0007669"/>
    <property type="project" value="InterPro"/>
</dbReference>
<feature type="compositionally biased region" description="Basic and acidic residues" evidence="1">
    <location>
        <begin position="912"/>
        <end position="921"/>
    </location>
</feature>
<feature type="compositionally biased region" description="Polar residues" evidence="1">
    <location>
        <begin position="887"/>
        <end position="910"/>
    </location>
</feature>
<feature type="transmembrane region" description="Helical" evidence="2">
    <location>
        <begin position="93"/>
        <end position="109"/>
    </location>
</feature>
<name>A0AAU9I7F4_9CILI</name>
<accession>A0AAU9I7F4</accession>
<feature type="transmembrane region" description="Helical" evidence="2">
    <location>
        <begin position="488"/>
        <end position="509"/>
    </location>
</feature>
<organism evidence="3 4">
    <name type="scientific">Blepharisma stoltei</name>
    <dbReference type="NCBI Taxonomy" id="1481888"/>
    <lineage>
        <taxon>Eukaryota</taxon>
        <taxon>Sar</taxon>
        <taxon>Alveolata</taxon>
        <taxon>Ciliophora</taxon>
        <taxon>Postciliodesmatophora</taxon>
        <taxon>Heterotrichea</taxon>
        <taxon>Heterotrichida</taxon>
        <taxon>Blepharismidae</taxon>
        <taxon>Blepharisma</taxon>
    </lineage>
</organism>
<comment type="caution">
    <text evidence="3">The sequence shown here is derived from an EMBL/GenBank/DDBJ whole genome shotgun (WGS) entry which is preliminary data.</text>
</comment>
<feature type="transmembrane region" description="Helical" evidence="2">
    <location>
        <begin position="696"/>
        <end position="713"/>
    </location>
</feature>
<keyword evidence="2" id="KW-1133">Transmembrane helix</keyword>
<evidence type="ECO:0000256" key="1">
    <source>
        <dbReference type="SAM" id="MobiDB-lite"/>
    </source>
</evidence>
<feature type="compositionally biased region" description="Low complexity" evidence="1">
    <location>
        <begin position="939"/>
        <end position="957"/>
    </location>
</feature>
<evidence type="ECO:0000313" key="4">
    <source>
        <dbReference type="Proteomes" id="UP001162131"/>
    </source>
</evidence>
<dbReference type="GO" id="GO:0005886">
    <property type="term" value="C:plasma membrane"/>
    <property type="evidence" value="ECO:0007669"/>
    <property type="project" value="TreeGrafter"/>
</dbReference>
<feature type="transmembrane region" description="Helical" evidence="2">
    <location>
        <begin position="759"/>
        <end position="778"/>
    </location>
</feature>
<feature type="transmembrane region" description="Helical" evidence="2">
    <location>
        <begin position="182"/>
        <end position="203"/>
    </location>
</feature>
<dbReference type="Proteomes" id="UP001162131">
    <property type="component" value="Unassembled WGS sequence"/>
</dbReference>
<evidence type="ECO:0000256" key="2">
    <source>
        <dbReference type="SAM" id="Phobius"/>
    </source>
</evidence>
<dbReference type="EMBL" id="CAJZBQ010000003">
    <property type="protein sequence ID" value="CAG9311044.1"/>
    <property type="molecule type" value="Genomic_DNA"/>
</dbReference>
<proteinExistence type="predicted"/>